<feature type="transmembrane region" description="Helical" evidence="16">
    <location>
        <begin position="367"/>
        <end position="391"/>
    </location>
</feature>
<dbReference type="SMART" id="SM00054">
    <property type="entry name" value="EFh"/>
    <property type="match status" value="2"/>
</dbReference>
<evidence type="ECO:0000256" key="2">
    <source>
        <dbReference type="ARBA" id="ARBA00022448"/>
    </source>
</evidence>
<dbReference type="GO" id="GO:0005891">
    <property type="term" value="C:voltage-gated calcium channel complex"/>
    <property type="evidence" value="ECO:0007669"/>
    <property type="project" value="TreeGrafter"/>
</dbReference>
<dbReference type="Gene3D" id="1.10.238.10">
    <property type="entry name" value="EF-hand"/>
    <property type="match status" value="1"/>
</dbReference>
<dbReference type="PROSITE" id="PS00018">
    <property type="entry name" value="EF_HAND_1"/>
    <property type="match status" value="1"/>
</dbReference>
<feature type="region of interest" description="Disordered" evidence="15">
    <location>
        <begin position="69"/>
        <end position="120"/>
    </location>
</feature>
<feature type="transmembrane region" description="Helical" evidence="16">
    <location>
        <begin position="411"/>
        <end position="431"/>
    </location>
</feature>
<dbReference type="SUPFAM" id="SSF81324">
    <property type="entry name" value="Voltage-gated potassium channels"/>
    <property type="match status" value="1"/>
</dbReference>
<keyword evidence="7" id="KW-0106">Calcium</keyword>
<evidence type="ECO:0000256" key="3">
    <source>
        <dbReference type="ARBA" id="ARBA00022553"/>
    </source>
</evidence>
<feature type="compositionally biased region" description="Basic and acidic residues" evidence="15">
    <location>
        <begin position="181"/>
        <end position="193"/>
    </location>
</feature>
<evidence type="ECO:0000256" key="1">
    <source>
        <dbReference type="ARBA" id="ARBA00004141"/>
    </source>
</evidence>
<reference evidence="18" key="1">
    <citation type="submission" date="2022-10" db="EMBL/GenBank/DDBJ databases">
        <authorList>
            <person name="Chen Y."/>
            <person name="Dougan E. K."/>
            <person name="Chan C."/>
            <person name="Rhodes N."/>
            <person name="Thang M."/>
        </authorList>
    </citation>
    <scope>NUCLEOTIDE SEQUENCE</scope>
</reference>
<evidence type="ECO:0000256" key="16">
    <source>
        <dbReference type="SAM" id="Phobius"/>
    </source>
</evidence>
<dbReference type="GO" id="GO:0005509">
    <property type="term" value="F:calcium ion binding"/>
    <property type="evidence" value="ECO:0007669"/>
    <property type="project" value="InterPro"/>
</dbReference>
<dbReference type="PROSITE" id="PS50222">
    <property type="entry name" value="EF_HAND_2"/>
    <property type="match status" value="2"/>
</dbReference>
<dbReference type="PANTHER" id="PTHR45628">
    <property type="entry name" value="VOLTAGE-DEPENDENT CALCIUM CHANNEL TYPE A SUBUNIT ALPHA-1"/>
    <property type="match status" value="1"/>
</dbReference>
<feature type="transmembrane region" description="Helical" evidence="16">
    <location>
        <begin position="224"/>
        <end position="249"/>
    </location>
</feature>
<evidence type="ECO:0000256" key="12">
    <source>
        <dbReference type="ARBA" id="ARBA00023180"/>
    </source>
</evidence>
<keyword evidence="13" id="KW-0407">Ion channel</keyword>
<feature type="region of interest" description="Disordered" evidence="15">
    <location>
        <begin position="607"/>
        <end position="670"/>
    </location>
</feature>
<dbReference type="CDD" id="cd00051">
    <property type="entry name" value="EFh"/>
    <property type="match status" value="1"/>
</dbReference>
<evidence type="ECO:0000256" key="4">
    <source>
        <dbReference type="ARBA" id="ARBA00022568"/>
    </source>
</evidence>
<dbReference type="Gene3D" id="1.20.120.350">
    <property type="entry name" value="Voltage-gated potassium channels. Chain C"/>
    <property type="match status" value="1"/>
</dbReference>
<reference evidence="19 20" key="2">
    <citation type="submission" date="2024-05" db="EMBL/GenBank/DDBJ databases">
        <authorList>
            <person name="Chen Y."/>
            <person name="Shah S."/>
            <person name="Dougan E. K."/>
            <person name="Thang M."/>
            <person name="Chan C."/>
        </authorList>
    </citation>
    <scope>NUCLEOTIDE SEQUENCE [LARGE SCALE GENOMIC DNA]</scope>
</reference>
<evidence type="ECO:0000256" key="11">
    <source>
        <dbReference type="ARBA" id="ARBA00023136"/>
    </source>
</evidence>
<comment type="caution">
    <text evidence="18">The sequence shown here is derived from an EMBL/GenBank/DDBJ whole genome shotgun (WGS) entry which is preliminary data.</text>
</comment>
<evidence type="ECO:0000313" key="18">
    <source>
        <dbReference type="EMBL" id="CAI4018491.1"/>
    </source>
</evidence>
<keyword evidence="8" id="KW-0851">Voltage-gated channel</keyword>
<evidence type="ECO:0000256" key="7">
    <source>
        <dbReference type="ARBA" id="ARBA00022837"/>
    </source>
</evidence>
<feature type="non-terminal residue" evidence="18">
    <location>
        <position position="1"/>
    </location>
</feature>
<feature type="compositionally biased region" description="Polar residues" evidence="15">
    <location>
        <begin position="649"/>
        <end position="670"/>
    </location>
</feature>
<keyword evidence="4" id="KW-0109">Calcium transport</keyword>
<dbReference type="InterPro" id="IPR027359">
    <property type="entry name" value="Volt_channel_dom_sf"/>
</dbReference>
<keyword evidence="5" id="KW-0107">Calcium channel</keyword>
<keyword evidence="6 16" id="KW-0812">Transmembrane</keyword>
<keyword evidence="10" id="KW-0406">Ion transport</keyword>
<dbReference type="GO" id="GO:0098703">
    <property type="term" value="P:calcium ion import across plasma membrane"/>
    <property type="evidence" value="ECO:0007669"/>
    <property type="project" value="TreeGrafter"/>
</dbReference>
<comment type="subcellular location">
    <subcellularLocation>
        <location evidence="1">Membrane</location>
        <topology evidence="1">Multi-pass membrane protein</topology>
    </subcellularLocation>
</comment>
<gene>
    <name evidence="18" type="ORF">C1SCF055_LOCUS43049</name>
</gene>
<feature type="domain" description="EF-hand" evidence="17">
    <location>
        <begin position="492"/>
        <end position="527"/>
    </location>
</feature>
<dbReference type="SUPFAM" id="SSF47473">
    <property type="entry name" value="EF-hand"/>
    <property type="match status" value="1"/>
</dbReference>
<keyword evidence="20" id="KW-1185">Reference proteome</keyword>
<evidence type="ECO:0000256" key="13">
    <source>
        <dbReference type="ARBA" id="ARBA00023303"/>
    </source>
</evidence>
<feature type="transmembrane region" description="Helical" evidence="16">
    <location>
        <begin position="303"/>
        <end position="325"/>
    </location>
</feature>
<keyword evidence="14" id="KW-0175">Coiled coil</keyword>
<sequence>DSKFRELLEELSKLHENELRVMRSEIQQLRADPSCRIFPRPSGDLVLPKQQALCPNMAPSNPVPSLEVEIDILPPLSEEEKEASVGRRPSRTSVRDMEERSEDRSSYASYGRSPSRKGTNDLAREAAKAMMLGQLSSPPAACNKSNKSDDETPSRKESFYSRKETDQSGGSKNSRSGSKSKGLEKEKFAKQKEDSEAKSQFDLSAELPSDATCAKYLVSDRYELILGAVVLSSVVIMAADFHFTGYVIGQEIGFKDMSSLPTGDESPAWIAYLTLFMDIFFFLEVATRVFVLRWVFFKLWVNWLDLIVVSLALGVDIIGGLSAGFNVGVIRLLRLAKIARALRVVRMRRALESLSLLLRCVQSSLQVLFWSLGLLGVIQCIAGMVIGQLLVPYMRDTSYDVEGRHEVYKYFGTFSRTFLTMFEVLFANWAIPARICVENVGEVFIYVFIFYRCFVGYAVLNVVSAVFVQQTMKVAQQDQEYMMNLKQKQAEAYAQKLKRFFMTLDASGDGLVSWEEFSVLLHDPQLQIWMSTLDLETHDLVQLFQMIDDGDGEISVEEFIDGATRLRGMARSLDVAQVLTGIKKVELKIEDLKSLVAIGKRTSFRKSFDKGSGKNSATARASPGERATPSATPLFSPELLGASPEVKSQLAQADQATSAASRTSDGQLTT</sequence>
<keyword evidence="9 16" id="KW-1133">Transmembrane helix</keyword>
<dbReference type="Pfam" id="PF00520">
    <property type="entry name" value="Ion_trans"/>
    <property type="match status" value="1"/>
</dbReference>
<feature type="compositionally biased region" description="Basic and acidic residues" evidence="15">
    <location>
        <begin position="146"/>
        <end position="166"/>
    </location>
</feature>
<dbReference type="InterPro" id="IPR011992">
    <property type="entry name" value="EF-hand-dom_pair"/>
</dbReference>
<evidence type="ECO:0000256" key="6">
    <source>
        <dbReference type="ARBA" id="ARBA00022692"/>
    </source>
</evidence>
<feature type="coiled-coil region" evidence="14">
    <location>
        <begin position="5"/>
        <end position="32"/>
    </location>
</feature>
<protein>
    <recommendedName>
        <fullName evidence="17">EF-hand domain-containing protein</fullName>
    </recommendedName>
</protein>
<dbReference type="Pfam" id="PF13202">
    <property type="entry name" value="EF-hand_5"/>
    <property type="match status" value="2"/>
</dbReference>
<dbReference type="Gene3D" id="1.10.287.70">
    <property type="match status" value="1"/>
</dbReference>
<dbReference type="InterPro" id="IPR002048">
    <property type="entry name" value="EF_hand_dom"/>
</dbReference>
<feature type="compositionally biased region" description="Low complexity" evidence="15">
    <location>
        <begin position="168"/>
        <end position="180"/>
    </location>
</feature>
<dbReference type="GO" id="GO:0008331">
    <property type="term" value="F:high voltage-gated calcium channel activity"/>
    <property type="evidence" value="ECO:0007669"/>
    <property type="project" value="TreeGrafter"/>
</dbReference>
<keyword evidence="11 16" id="KW-0472">Membrane</keyword>
<keyword evidence="12" id="KW-0325">Glycoprotein</keyword>
<dbReference type="EMBL" id="CAMXCT020006697">
    <property type="protein sequence ID" value="CAL1171866.1"/>
    <property type="molecule type" value="Genomic_DNA"/>
</dbReference>
<feature type="domain" description="EF-hand" evidence="17">
    <location>
        <begin position="535"/>
        <end position="569"/>
    </location>
</feature>
<evidence type="ECO:0000256" key="5">
    <source>
        <dbReference type="ARBA" id="ARBA00022673"/>
    </source>
</evidence>
<evidence type="ECO:0000313" key="19">
    <source>
        <dbReference type="EMBL" id="CAL4805803.1"/>
    </source>
</evidence>
<dbReference type="EMBL" id="CAMXCT010006697">
    <property type="protein sequence ID" value="CAI4018491.1"/>
    <property type="molecule type" value="Genomic_DNA"/>
</dbReference>
<evidence type="ECO:0000259" key="17">
    <source>
        <dbReference type="PROSITE" id="PS50222"/>
    </source>
</evidence>
<feature type="transmembrane region" description="Helical" evidence="16">
    <location>
        <begin position="443"/>
        <end position="468"/>
    </location>
</feature>
<dbReference type="EMBL" id="CAMXCT030006697">
    <property type="protein sequence ID" value="CAL4805803.1"/>
    <property type="molecule type" value="Genomic_DNA"/>
</dbReference>
<feature type="compositionally biased region" description="Basic and acidic residues" evidence="15">
    <location>
        <begin position="93"/>
        <end position="105"/>
    </location>
</feature>
<name>A0A9P1GPG1_9DINO</name>
<keyword evidence="2" id="KW-0813">Transport</keyword>
<dbReference type="PANTHER" id="PTHR45628:SF7">
    <property type="entry name" value="VOLTAGE-DEPENDENT CALCIUM CHANNEL TYPE A SUBUNIT ALPHA-1"/>
    <property type="match status" value="1"/>
</dbReference>
<dbReference type="InterPro" id="IPR005821">
    <property type="entry name" value="Ion_trans_dom"/>
</dbReference>
<evidence type="ECO:0000256" key="9">
    <source>
        <dbReference type="ARBA" id="ARBA00022989"/>
    </source>
</evidence>
<dbReference type="OrthoDB" id="446086at2759"/>
<feature type="region of interest" description="Disordered" evidence="15">
    <location>
        <begin position="133"/>
        <end position="193"/>
    </location>
</feature>
<dbReference type="AlphaFoldDB" id="A0A9P1GPG1"/>
<evidence type="ECO:0000256" key="8">
    <source>
        <dbReference type="ARBA" id="ARBA00022882"/>
    </source>
</evidence>
<dbReference type="InterPro" id="IPR050599">
    <property type="entry name" value="VDCC_alpha-1_subunit"/>
</dbReference>
<proteinExistence type="predicted"/>
<dbReference type="Proteomes" id="UP001152797">
    <property type="component" value="Unassembled WGS sequence"/>
</dbReference>
<evidence type="ECO:0000313" key="20">
    <source>
        <dbReference type="Proteomes" id="UP001152797"/>
    </source>
</evidence>
<keyword evidence="3" id="KW-0597">Phosphoprotein</keyword>
<evidence type="ECO:0000256" key="10">
    <source>
        <dbReference type="ARBA" id="ARBA00023065"/>
    </source>
</evidence>
<evidence type="ECO:0000256" key="14">
    <source>
        <dbReference type="SAM" id="Coils"/>
    </source>
</evidence>
<dbReference type="InterPro" id="IPR018247">
    <property type="entry name" value="EF_Hand_1_Ca_BS"/>
</dbReference>
<evidence type="ECO:0000256" key="15">
    <source>
        <dbReference type="SAM" id="MobiDB-lite"/>
    </source>
</evidence>
<accession>A0A9P1GPG1</accession>
<feature type="transmembrane region" description="Helical" evidence="16">
    <location>
        <begin position="269"/>
        <end position="291"/>
    </location>
</feature>
<organism evidence="18">
    <name type="scientific">Cladocopium goreaui</name>
    <dbReference type="NCBI Taxonomy" id="2562237"/>
    <lineage>
        <taxon>Eukaryota</taxon>
        <taxon>Sar</taxon>
        <taxon>Alveolata</taxon>
        <taxon>Dinophyceae</taxon>
        <taxon>Suessiales</taxon>
        <taxon>Symbiodiniaceae</taxon>
        <taxon>Cladocopium</taxon>
    </lineage>
</organism>